<dbReference type="RefSeq" id="XP_002113001.1">
    <property type="nucleotide sequence ID" value="XM_002112965.1"/>
</dbReference>
<keyword evidence="3" id="KW-1133">Transmembrane helix</keyword>
<dbReference type="InterPro" id="IPR000519">
    <property type="entry name" value="P_trefoil_dom"/>
</dbReference>
<evidence type="ECO:0000313" key="6">
    <source>
        <dbReference type="Proteomes" id="UP000009022"/>
    </source>
</evidence>
<keyword evidence="1" id="KW-1015">Disulfide bond</keyword>
<evidence type="ECO:0000256" key="3">
    <source>
        <dbReference type="SAM" id="Phobius"/>
    </source>
</evidence>
<accession>B3RWC6</accession>
<evidence type="ECO:0000259" key="4">
    <source>
        <dbReference type="PROSITE" id="PS51448"/>
    </source>
</evidence>
<gene>
    <name evidence="5" type="ORF">TRIADDRAFT_56703</name>
</gene>
<feature type="transmembrane region" description="Helical" evidence="3">
    <location>
        <begin position="12"/>
        <end position="32"/>
    </location>
</feature>
<feature type="domain" description="P-type" evidence="4">
    <location>
        <begin position="68"/>
        <end position="114"/>
    </location>
</feature>
<dbReference type="EMBL" id="DS985245">
    <property type="protein sequence ID" value="EDV25111.1"/>
    <property type="molecule type" value="Genomic_DNA"/>
</dbReference>
<organism evidence="5 6">
    <name type="scientific">Trichoplax adhaerens</name>
    <name type="common">Trichoplax reptans</name>
    <dbReference type="NCBI Taxonomy" id="10228"/>
    <lineage>
        <taxon>Eukaryota</taxon>
        <taxon>Metazoa</taxon>
        <taxon>Placozoa</taxon>
        <taxon>Uniplacotomia</taxon>
        <taxon>Trichoplacea</taxon>
        <taxon>Trichoplacidae</taxon>
        <taxon>Trichoplax</taxon>
    </lineage>
</organism>
<evidence type="ECO:0000256" key="2">
    <source>
        <dbReference type="PROSITE-ProRule" id="PRU00779"/>
    </source>
</evidence>
<dbReference type="GO" id="GO:0005615">
    <property type="term" value="C:extracellular space"/>
    <property type="evidence" value="ECO:0000318"/>
    <property type="project" value="GO_Central"/>
</dbReference>
<dbReference type="Gene3D" id="4.10.110.10">
    <property type="entry name" value="Spasmolytic Protein, domain 1"/>
    <property type="match status" value="1"/>
</dbReference>
<dbReference type="CDD" id="cd00111">
    <property type="entry name" value="Trefoil"/>
    <property type="match status" value="1"/>
</dbReference>
<dbReference type="InterPro" id="IPR044913">
    <property type="entry name" value="P_trefoil_dom_sf"/>
</dbReference>
<dbReference type="AlphaFoldDB" id="B3RWC6"/>
<keyword evidence="3" id="KW-0472">Membrane</keyword>
<name>B3RWC6_TRIAD</name>
<dbReference type="PROSITE" id="PS51448">
    <property type="entry name" value="P_TREFOIL_2"/>
    <property type="match status" value="1"/>
</dbReference>
<keyword evidence="3" id="KW-0812">Transmembrane</keyword>
<sequence length="200" mass="22465">MREMSNRLKIVIGVPVAIVIMCAIIIPVVLVANGQRENIGATEPATIATTQGLTSPTPTTLIVSNSPTRPSVQALQRFDCFPDTDKQSKGVCQARGCSWIPINVARAPSCFYPPQYRSYTATEQAVPYGKKYILERNPVLPTHYGSPSNTIKLDIQFQASNRLRIKTKMLICIHLLAHLSFNEKDERNRREYQKRVPFHI</sequence>
<dbReference type="SUPFAM" id="SSF57492">
    <property type="entry name" value="Trefoil"/>
    <property type="match status" value="1"/>
</dbReference>
<dbReference type="CTD" id="6754214"/>
<dbReference type="OrthoDB" id="5839090at2759"/>
<dbReference type="InParanoid" id="B3RWC6"/>
<dbReference type="STRING" id="10228.B3RWC6"/>
<dbReference type="SMART" id="SM00018">
    <property type="entry name" value="PD"/>
    <property type="match status" value="1"/>
</dbReference>
<protein>
    <recommendedName>
        <fullName evidence="4">P-type domain-containing protein</fullName>
    </recommendedName>
</protein>
<keyword evidence="6" id="KW-1185">Reference proteome</keyword>
<dbReference type="GeneID" id="6754214"/>
<dbReference type="KEGG" id="tad:TRIADDRAFT_56703"/>
<reference evidence="5 6" key="1">
    <citation type="journal article" date="2008" name="Nature">
        <title>The Trichoplax genome and the nature of placozoans.</title>
        <authorList>
            <person name="Srivastava M."/>
            <person name="Begovic E."/>
            <person name="Chapman J."/>
            <person name="Putnam N.H."/>
            <person name="Hellsten U."/>
            <person name="Kawashima T."/>
            <person name="Kuo A."/>
            <person name="Mitros T."/>
            <person name="Salamov A."/>
            <person name="Carpenter M.L."/>
            <person name="Signorovitch A.Y."/>
            <person name="Moreno M.A."/>
            <person name="Kamm K."/>
            <person name="Grimwood J."/>
            <person name="Schmutz J."/>
            <person name="Shapiro H."/>
            <person name="Grigoriev I.V."/>
            <person name="Buss L.W."/>
            <person name="Schierwater B."/>
            <person name="Dellaporta S.L."/>
            <person name="Rokhsar D.S."/>
        </authorList>
    </citation>
    <scope>NUCLEOTIDE SEQUENCE [LARGE SCALE GENOMIC DNA]</scope>
    <source>
        <strain evidence="5 6">Grell-BS-1999</strain>
    </source>
</reference>
<comment type="caution">
    <text evidence="2">Lacks conserved residue(s) required for the propagation of feature annotation.</text>
</comment>
<evidence type="ECO:0000256" key="1">
    <source>
        <dbReference type="ARBA" id="ARBA00023157"/>
    </source>
</evidence>
<dbReference type="Pfam" id="PF00088">
    <property type="entry name" value="Trefoil"/>
    <property type="match status" value="1"/>
</dbReference>
<dbReference type="Proteomes" id="UP000009022">
    <property type="component" value="Unassembled WGS sequence"/>
</dbReference>
<evidence type="ECO:0000313" key="5">
    <source>
        <dbReference type="EMBL" id="EDV25111.1"/>
    </source>
</evidence>
<dbReference type="HOGENOM" id="CLU_1367801_0_0_1"/>
<proteinExistence type="predicted"/>